<organism evidence="2 3">
    <name type="scientific">Trapa natans</name>
    <name type="common">Water chestnut</name>
    <dbReference type="NCBI Taxonomy" id="22666"/>
    <lineage>
        <taxon>Eukaryota</taxon>
        <taxon>Viridiplantae</taxon>
        <taxon>Streptophyta</taxon>
        <taxon>Embryophyta</taxon>
        <taxon>Tracheophyta</taxon>
        <taxon>Spermatophyta</taxon>
        <taxon>Magnoliopsida</taxon>
        <taxon>eudicotyledons</taxon>
        <taxon>Gunneridae</taxon>
        <taxon>Pentapetalae</taxon>
        <taxon>rosids</taxon>
        <taxon>malvids</taxon>
        <taxon>Myrtales</taxon>
        <taxon>Lythraceae</taxon>
        <taxon>Trapa</taxon>
    </lineage>
</organism>
<comment type="caution">
    <text evidence="2">The sequence shown here is derived from an EMBL/GenBank/DDBJ whole genome shotgun (WGS) entry which is preliminary data.</text>
</comment>
<gene>
    <name evidence="2" type="ORF">SAY86_020068</name>
</gene>
<dbReference type="AlphaFoldDB" id="A0AAN7R1G1"/>
<keyword evidence="3" id="KW-1185">Reference proteome</keyword>
<name>A0AAN7R1G1_TRANT</name>
<evidence type="ECO:0000256" key="1">
    <source>
        <dbReference type="SAM" id="MobiDB-lite"/>
    </source>
</evidence>
<protein>
    <submittedName>
        <fullName evidence="2">Uncharacterized protein</fullName>
    </submittedName>
</protein>
<feature type="region of interest" description="Disordered" evidence="1">
    <location>
        <begin position="1"/>
        <end position="30"/>
    </location>
</feature>
<evidence type="ECO:0000313" key="3">
    <source>
        <dbReference type="Proteomes" id="UP001346149"/>
    </source>
</evidence>
<proteinExistence type="predicted"/>
<accession>A0AAN7R1G1</accession>
<sequence>MDGSNKLVGPVQRKMDFDGKGDAGGGARSGNGFDLSVLVISGILNHRFLDATCFDLSPRPQVFARGRSGAFFPSLAVADFRREEWKIDRHA</sequence>
<dbReference type="Proteomes" id="UP001346149">
    <property type="component" value="Unassembled WGS sequence"/>
</dbReference>
<evidence type="ECO:0000313" key="2">
    <source>
        <dbReference type="EMBL" id="KAK4788749.1"/>
    </source>
</evidence>
<reference evidence="2 3" key="1">
    <citation type="journal article" date="2023" name="Hortic Res">
        <title>Pangenome of water caltrop reveals structural variations and asymmetric subgenome divergence after allopolyploidization.</title>
        <authorList>
            <person name="Zhang X."/>
            <person name="Chen Y."/>
            <person name="Wang L."/>
            <person name="Yuan Y."/>
            <person name="Fang M."/>
            <person name="Shi L."/>
            <person name="Lu R."/>
            <person name="Comes H.P."/>
            <person name="Ma Y."/>
            <person name="Chen Y."/>
            <person name="Huang G."/>
            <person name="Zhou Y."/>
            <person name="Zheng Z."/>
            <person name="Qiu Y."/>
        </authorList>
    </citation>
    <scope>NUCLEOTIDE SEQUENCE [LARGE SCALE GENOMIC DNA]</scope>
    <source>
        <strain evidence="2">F231</strain>
    </source>
</reference>
<dbReference type="EMBL" id="JAXQNO010000011">
    <property type="protein sequence ID" value="KAK4788749.1"/>
    <property type="molecule type" value="Genomic_DNA"/>
</dbReference>